<dbReference type="InterPro" id="IPR036691">
    <property type="entry name" value="Endo/exonu/phosph_ase_sf"/>
</dbReference>
<evidence type="ECO:0000313" key="4">
    <source>
        <dbReference type="Proteomes" id="UP000295351"/>
    </source>
</evidence>
<proteinExistence type="predicted"/>
<dbReference type="InterPro" id="IPR005135">
    <property type="entry name" value="Endo/exonuclease/phosphatase"/>
</dbReference>
<dbReference type="RefSeq" id="WP_162852980.1">
    <property type="nucleotide sequence ID" value="NZ_BAABEI010000012.1"/>
</dbReference>
<keyword evidence="3" id="KW-0269">Exonuclease</keyword>
<dbReference type="Pfam" id="PF03372">
    <property type="entry name" value="Exo_endo_phos"/>
    <property type="match status" value="1"/>
</dbReference>
<keyword evidence="1" id="KW-1133">Transmembrane helix</keyword>
<keyword evidence="3" id="KW-0540">Nuclease</keyword>
<dbReference type="AlphaFoldDB" id="A0A4R2D2G4"/>
<dbReference type="EMBL" id="SLVX01000002">
    <property type="protein sequence ID" value="TCN48041.1"/>
    <property type="molecule type" value="Genomic_DNA"/>
</dbReference>
<evidence type="ECO:0000313" key="3">
    <source>
        <dbReference type="EMBL" id="TCN48041.1"/>
    </source>
</evidence>
<organism evidence="3 4">
    <name type="scientific">Shinella granuli</name>
    <dbReference type="NCBI Taxonomy" id="323621"/>
    <lineage>
        <taxon>Bacteria</taxon>
        <taxon>Pseudomonadati</taxon>
        <taxon>Pseudomonadota</taxon>
        <taxon>Alphaproteobacteria</taxon>
        <taxon>Hyphomicrobiales</taxon>
        <taxon>Rhizobiaceae</taxon>
        <taxon>Shinella</taxon>
    </lineage>
</organism>
<evidence type="ECO:0000259" key="2">
    <source>
        <dbReference type="Pfam" id="PF03372"/>
    </source>
</evidence>
<keyword evidence="4" id="KW-1185">Reference proteome</keyword>
<protein>
    <submittedName>
        <fullName evidence="3">Endonuclease/exonuclease/phosphatase (EEP) superfamily protein YafD</fullName>
    </submittedName>
</protein>
<name>A0A4R2D2G4_SHIGR</name>
<dbReference type="SUPFAM" id="SSF56219">
    <property type="entry name" value="DNase I-like"/>
    <property type="match status" value="1"/>
</dbReference>
<dbReference type="Gene3D" id="3.60.10.10">
    <property type="entry name" value="Endonuclease/exonuclease/phosphatase"/>
    <property type="match status" value="1"/>
</dbReference>
<gene>
    <name evidence="3" type="ORF">EV665_102570</name>
</gene>
<dbReference type="Proteomes" id="UP000295351">
    <property type="component" value="Unassembled WGS sequence"/>
</dbReference>
<keyword evidence="1" id="KW-0472">Membrane</keyword>
<feature type="transmembrane region" description="Helical" evidence="1">
    <location>
        <begin position="48"/>
        <end position="65"/>
    </location>
</feature>
<keyword evidence="3" id="KW-0255">Endonuclease</keyword>
<keyword evidence="3" id="KW-0378">Hydrolase</keyword>
<dbReference type="GO" id="GO:0004527">
    <property type="term" value="F:exonuclease activity"/>
    <property type="evidence" value="ECO:0007669"/>
    <property type="project" value="UniProtKB-KW"/>
</dbReference>
<evidence type="ECO:0000256" key="1">
    <source>
        <dbReference type="SAM" id="Phobius"/>
    </source>
</evidence>
<feature type="domain" description="Endonuclease/exonuclease/phosphatase" evidence="2">
    <location>
        <begin position="104"/>
        <end position="318"/>
    </location>
</feature>
<reference evidence="3 4" key="1">
    <citation type="submission" date="2019-03" db="EMBL/GenBank/DDBJ databases">
        <title>Genomic Encyclopedia of Type Strains, Phase IV (KMG-IV): sequencing the most valuable type-strain genomes for metagenomic binning, comparative biology and taxonomic classification.</title>
        <authorList>
            <person name="Goeker M."/>
        </authorList>
    </citation>
    <scope>NUCLEOTIDE SEQUENCE [LARGE SCALE GENOMIC DNA]</scope>
    <source>
        <strain evidence="3 4">DSM 18401</strain>
    </source>
</reference>
<feature type="transmembrane region" description="Helical" evidence="1">
    <location>
        <begin position="12"/>
        <end position="36"/>
    </location>
</feature>
<sequence length="330" mass="36045">MPIAPRRGPIALAYRALVLPGVIAYLFSVSIVVLAADRFWLVDLLTFAWPYVIAAGSLLVVAALVTRRLKAIVIAGVGLAIALIPAADVPTARTSAATSGLKVLTANLFGQNVQDPAAFIALLRREKPDIVILEETTARWEQALAAAGLYAYESSRDTLARDAIKVFSALPIRSETALKRAFIEERAYKQPLRLELDMRGKPLFLYAFHPETPRRPWQWRDRNAYLSAAADAVRGDLETAPVIAAGDWNTPTWSPFFRTFLRQAGLASTAGGWLQPVTRFSPRFDTIGYIGASIDHVAVSPDISVRAHRVGPNFGSNHLPVIVELALPEN</sequence>
<keyword evidence="1" id="KW-0812">Transmembrane</keyword>
<comment type="caution">
    <text evidence="3">The sequence shown here is derived from an EMBL/GenBank/DDBJ whole genome shotgun (WGS) entry which is preliminary data.</text>
</comment>
<feature type="transmembrane region" description="Helical" evidence="1">
    <location>
        <begin position="72"/>
        <end position="89"/>
    </location>
</feature>
<dbReference type="GO" id="GO:0004519">
    <property type="term" value="F:endonuclease activity"/>
    <property type="evidence" value="ECO:0007669"/>
    <property type="project" value="UniProtKB-KW"/>
</dbReference>
<accession>A0A4R2D2G4</accession>